<comment type="subcellular location">
    <subcellularLocation>
        <location evidence="1">Membrane</location>
        <topology evidence="1">Multi-pass membrane protein</topology>
    </subcellularLocation>
</comment>
<feature type="transmembrane region" description="Helical" evidence="5">
    <location>
        <begin position="460"/>
        <end position="477"/>
    </location>
</feature>
<dbReference type="OrthoDB" id="317598at2"/>
<feature type="transmembrane region" description="Helical" evidence="5">
    <location>
        <begin position="91"/>
        <end position="109"/>
    </location>
</feature>
<dbReference type="RefSeq" id="WP_069607120.1">
    <property type="nucleotide sequence ID" value="NZ_CP015217.1"/>
</dbReference>
<feature type="transmembrane region" description="Helical" evidence="5">
    <location>
        <begin position="185"/>
        <end position="205"/>
    </location>
</feature>
<feature type="transmembrane region" description="Helical" evidence="5">
    <location>
        <begin position="37"/>
        <end position="53"/>
    </location>
</feature>
<proteinExistence type="predicted"/>
<dbReference type="PANTHER" id="PTHR37422">
    <property type="entry name" value="TEICHURONIC ACID BIOSYNTHESIS PROTEIN TUAE"/>
    <property type="match status" value="1"/>
</dbReference>
<dbReference type="GO" id="GO:0016020">
    <property type="term" value="C:membrane"/>
    <property type="evidence" value="ECO:0007669"/>
    <property type="project" value="UniProtKB-SubCell"/>
</dbReference>
<dbReference type="InterPro" id="IPR051533">
    <property type="entry name" value="WaaL-like"/>
</dbReference>
<dbReference type="GO" id="GO:0016874">
    <property type="term" value="F:ligase activity"/>
    <property type="evidence" value="ECO:0007669"/>
    <property type="project" value="UniProtKB-KW"/>
</dbReference>
<feature type="transmembrane region" description="Helical" evidence="5">
    <location>
        <begin position="162"/>
        <end position="179"/>
    </location>
</feature>
<feature type="transmembrane region" description="Helical" evidence="5">
    <location>
        <begin position="489"/>
        <end position="506"/>
    </location>
</feature>
<dbReference type="PANTHER" id="PTHR37422:SF13">
    <property type="entry name" value="LIPOPOLYSACCHARIDE BIOSYNTHESIS PROTEIN PA4999-RELATED"/>
    <property type="match status" value="1"/>
</dbReference>
<dbReference type="Proteomes" id="UP000094197">
    <property type="component" value="Chromosome 1"/>
</dbReference>
<keyword evidence="7" id="KW-0436">Ligase</keyword>
<feature type="transmembrane region" description="Helical" evidence="5">
    <location>
        <begin position="129"/>
        <end position="150"/>
    </location>
</feature>
<sequence>MSQFLNLKILPLILLCFCFGFLFFFDPSNPALSRDSLVFTLFVWFFCSALAWKKKLNRIHPIFFLACLLLIGISTVNGINRAPVVYFPQKSNLKLLYVAAFSFSIFLFLKNVPPIFLFIHTVAFASSPPLFSSIKSIPLLIFVLASFLYLAPRRIRFQKLHGIITVFFLLVLISSLLSYKAQAGFLQLSLLLSGTGIFFLVSAYPSRGIKKGLLLILSFDLLLNTINLFSAVHTIWPFPILEPPLLLTYAGFPVSSIAVISALTTIVTLYTAFQFPWFSPVLIPGAAAAIYLTFLNHSRASMLAFLVAGIYFLLLRLGKKVSFTKVFVPTVFGLLILGLGTYFFIPGESITRYFNPETLLIRFSLWTFHFQSVFHNAPIFGLGPDADSLLAHLPGIHPGTIGYEDFYLFLHSFRSYPQAHNLYVEAYTSFGILGSVVFLGIAFQFVYLSYKMLRSKTRETANLGIFISCLFLFVAFHEFFDFNLGEQHFLIPLVLCVSLLQIKYGFKNRSIRTEKRLFQFSFYVGLFILGLVCFQITWEQRLRNLILASVQNEIELDNFLIYKEKNTIGKRKKVSYPIEEIVKNEKWIRSEESLVLASLILRKKPEYQTLSQSLLTRCIRQNPYSSACRKEKADLLKKNEPNLDIRQELGEAKKTDPFHIIFTE</sequence>
<evidence type="ECO:0000259" key="6">
    <source>
        <dbReference type="Pfam" id="PF04932"/>
    </source>
</evidence>
<feature type="transmembrane region" description="Helical" evidence="5">
    <location>
        <begin position="59"/>
        <end position="79"/>
    </location>
</feature>
<feature type="transmembrane region" description="Helical" evidence="5">
    <location>
        <begin position="277"/>
        <end position="294"/>
    </location>
</feature>
<organism evidence="7 8">
    <name type="scientific">Leptospira tipperaryensis</name>
    <dbReference type="NCBI Taxonomy" id="2564040"/>
    <lineage>
        <taxon>Bacteria</taxon>
        <taxon>Pseudomonadati</taxon>
        <taxon>Spirochaetota</taxon>
        <taxon>Spirochaetia</taxon>
        <taxon>Leptospirales</taxon>
        <taxon>Leptospiraceae</taxon>
        <taxon>Leptospira</taxon>
    </lineage>
</organism>
<evidence type="ECO:0000256" key="4">
    <source>
        <dbReference type="ARBA" id="ARBA00023136"/>
    </source>
</evidence>
<accession>A0A1D7UW98</accession>
<evidence type="ECO:0000313" key="7">
    <source>
        <dbReference type="EMBL" id="AOP33889.1"/>
    </source>
</evidence>
<dbReference type="EMBL" id="CP015217">
    <property type="protein sequence ID" value="AOP33889.1"/>
    <property type="molecule type" value="Genomic_DNA"/>
</dbReference>
<evidence type="ECO:0000256" key="3">
    <source>
        <dbReference type="ARBA" id="ARBA00022989"/>
    </source>
</evidence>
<feature type="domain" description="O-antigen ligase-related" evidence="6">
    <location>
        <begin position="286"/>
        <end position="439"/>
    </location>
</feature>
<protein>
    <submittedName>
        <fullName evidence="7">Ligase</fullName>
    </submittedName>
</protein>
<feature type="transmembrane region" description="Helical" evidence="5">
    <location>
        <begin position="212"/>
        <end position="236"/>
    </location>
</feature>
<keyword evidence="3 5" id="KW-1133">Transmembrane helix</keyword>
<reference evidence="7 8" key="1">
    <citation type="submission" date="2016-04" db="EMBL/GenBank/DDBJ databases">
        <title>Complete genome seqeunce of Leptospira alstonii serovar Room22.</title>
        <authorList>
            <person name="Nally J.E."/>
            <person name="Bayles D.O."/>
            <person name="Hurley D."/>
            <person name="Fanning S."/>
            <person name="McMahon B.J."/>
            <person name="Arent Z."/>
        </authorList>
    </citation>
    <scope>NUCLEOTIDE SEQUENCE [LARGE SCALE GENOMIC DNA]</scope>
    <source>
        <strain evidence="7 8">GWTS #1</strain>
    </source>
</reference>
<evidence type="ECO:0000256" key="2">
    <source>
        <dbReference type="ARBA" id="ARBA00022692"/>
    </source>
</evidence>
<feature type="transmembrane region" description="Helical" evidence="5">
    <location>
        <begin position="300"/>
        <end position="317"/>
    </location>
</feature>
<keyword evidence="4 5" id="KW-0472">Membrane</keyword>
<evidence type="ECO:0000256" key="5">
    <source>
        <dbReference type="SAM" id="Phobius"/>
    </source>
</evidence>
<feature type="transmembrane region" description="Helical" evidence="5">
    <location>
        <begin position="326"/>
        <end position="345"/>
    </location>
</feature>
<evidence type="ECO:0000256" key="1">
    <source>
        <dbReference type="ARBA" id="ARBA00004141"/>
    </source>
</evidence>
<dbReference type="KEGG" id="laj:A0128_08575"/>
<feature type="transmembrane region" description="Helical" evidence="5">
    <location>
        <begin position="426"/>
        <end position="448"/>
    </location>
</feature>
<gene>
    <name evidence="7" type="ORF">A0128_08575</name>
</gene>
<feature type="transmembrane region" description="Helical" evidence="5">
    <location>
        <begin position="248"/>
        <end position="270"/>
    </location>
</feature>
<evidence type="ECO:0000313" key="8">
    <source>
        <dbReference type="Proteomes" id="UP000094197"/>
    </source>
</evidence>
<dbReference type="InterPro" id="IPR007016">
    <property type="entry name" value="O-antigen_ligase-rel_domated"/>
</dbReference>
<keyword evidence="8" id="KW-1185">Reference proteome</keyword>
<name>A0A1D7UW98_9LEPT</name>
<feature type="transmembrane region" description="Helical" evidence="5">
    <location>
        <begin position="6"/>
        <end position="25"/>
    </location>
</feature>
<feature type="transmembrane region" description="Helical" evidence="5">
    <location>
        <begin position="518"/>
        <end position="538"/>
    </location>
</feature>
<dbReference type="AlphaFoldDB" id="A0A1D7UW98"/>
<dbReference type="Pfam" id="PF04932">
    <property type="entry name" value="Wzy_C"/>
    <property type="match status" value="1"/>
</dbReference>
<keyword evidence="2 5" id="KW-0812">Transmembrane</keyword>